<dbReference type="OrthoDB" id="69748at2"/>
<dbReference type="KEGG" id="amuc:Pan181_42720"/>
<dbReference type="EMBL" id="CP036278">
    <property type="protein sequence ID" value="QDU58046.1"/>
    <property type="molecule type" value="Genomic_DNA"/>
</dbReference>
<dbReference type="AlphaFoldDB" id="A0A518ATL9"/>
<dbReference type="InterPro" id="IPR009057">
    <property type="entry name" value="Homeodomain-like_sf"/>
</dbReference>
<dbReference type="RefSeq" id="WP_145249563.1">
    <property type="nucleotide sequence ID" value="NZ_CP036278.1"/>
</dbReference>
<accession>A0A518ATL9</accession>
<organism evidence="1 2">
    <name type="scientific">Aeoliella mucimassa</name>
    <dbReference type="NCBI Taxonomy" id="2527972"/>
    <lineage>
        <taxon>Bacteria</taxon>
        <taxon>Pseudomonadati</taxon>
        <taxon>Planctomycetota</taxon>
        <taxon>Planctomycetia</taxon>
        <taxon>Pirellulales</taxon>
        <taxon>Lacipirellulaceae</taxon>
        <taxon>Aeoliella</taxon>
    </lineage>
</organism>
<evidence type="ECO:0000313" key="1">
    <source>
        <dbReference type="EMBL" id="QDU58046.1"/>
    </source>
</evidence>
<sequence>MKKHIVCLDHQARGGLEQLARSGTRAAQVVRRCQILLKSDSGCTDEEIAEHVGCTTRNVRAVRKRFCEEGVQRAVYDAPRSGRPPEFTKRQQQQVIALACSEPPEGRARWTLELLCEHAVKEGFVDSLSVTEVSLWLKEHDLKPWRKKLGACPS</sequence>
<evidence type="ECO:0008006" key="3">
    <source>
        <dbReference type="Google" id="ProtNLM"/>
    </source>
</evidence>
<reference evidence="1 2" key="1">
    <citation type="submission" date="2019-02" db="EMBL/GenBank/DDBJ databases">
        <title>Deep-cultivation of Planctomycetes and their phenomic and genomic characterization uncovers novel biology.</title>
        <authorList>
            <person name="Wiegand S."/>
            <person name="Jogler M."/>
            <person name="Boedeker C."/>
            <person name="Pinto D."/>
            <person name="Vollmers J."/>
            <person name="Rivas-Marin E."/>
            <person name="Kohn T."/>
            <person name="Peeters S.H."/>
            <person name="Heuer A."/>
            <person name="Rast P."/>
            <person name="Oberbeckmann S."/>
            <person name="Bunk B."/>
            <person name="Jeske O."/>
            <person name="Meyerdierks A."/>
            <person name="Storesund J.E."/>
            <person name="Kallscheuer N."/>
            <person name="Luecker S."/>
            <person name="Lage O.M."/>
            <person name="Pohl T."/>
            <person name="Merkel B.J."/>
            <person name="Hornburger P."/>
            <person name="Mueller R.-W."/>
            <person name="Bruemmer F."/>
            <person name="Labrenz M."/>
            <person name="Spormann A.M."/>
            <person name="Op den Camp H."/>
            <person name="Overmann J."/>
            <person name="Amann R."/>
            <person name="Jetten M.S.M."/>
            <person name="Mascher T."/>
            <person name="Medema M.H."/>
            <person name="Devos D.P."/>
            <person name="Kaster A.-K."/>
            <person name="Ovreas L."/>
            <person name="Rohde M."/>
            <person name="Galperin M.Y."/>
            <person name="Jogler C."/>
        </authorList>
    </citation>
    <scope>NUCLEOTIDE SEQUENCE [LARGE SCALE GENOMIC DNA]</scope>
    <source>
        <strain evidence="1 2">Pan181</strain>
    </source>
</reference>
<dbReference type="Proteomes" id="UP000315750">
    <property type="component" value="Chromosome"/>
</dbReference>
<name>A0A518ATL9_9BACT</name>
<protein>
    <recommendedName>
        <fullName evidence="3">Winged helix-turn helix domain-containing protein</fullName>
    </recommendedName>
</protein>
<evidence type="ECO:0000313" key="2">
    <source>
        <dbReference type="Proteomes" id="UP000315750"/>
    </source>
</evidence>
<dbReference type="Pfam" id="PF13565">
    <property type="entry name" value="HTH_32"/>
    <property type="match status" value="1"/>
</dbReference>
<dbReference type="SUPFAM" id="SSF46689">
    <property type="entry name" value="Homeodomain-like"/>
    <property type="match status" value="1"/>
</dbReference>
<keyword evidence="2" id="KW-1185">Reference proteome</keyword>
<proteinExistence type="predicted"/>
<gene>
    <name evidence="1" type="ORF">Pan181_42720</name>
</gene>